<evidence type="ECO:0000256" key="1">
    <source>
        <dbReference type="SAM" id="MobiDB-lite"/>
    </source>
</evidence>
<feature type="compositionally biased region" description="Acidic residues" evidence="1">
    <location>
        <begin position="51"/>
        <end position="71"/>
    </location>
</feature>
<protein>
    <submittedName>
        <fullName evidence="2">Uncharacterized protein</fullName>
    </submittedName>
</protein>
<accession>A0A8H3UHN0</accession>
<proteinExistence type="predicted"/>
<evidence type="ECO:0000313" key="3">
    <source>
        <dbReference type="Proteomes" id="UP000433883"/>
    </source>
</evidence>
<name>A0A8H3UHN0_VENIN</name>
<gene>
    <name evidence="2" type="ORF">BLS_004772</name>
</gene>
<reference evidence="2 3" key="1">
    <citation type="submission" date="2019-11" db="EMBL/GenBank/DDBJ databases">
        <title>Venturia inaequalis Genome Resource.</title>
        <authorList>
            <person name="Lichtner F.J."/>
        </authorList>
    </citation>
    <scope>NUCLEOTIDE SEQUENCE [LARGE SCALE GENOMIC DNA]</scope>
    <source>
        <strain evidence="2">Bline_iso_100314</strain>
    </source>
</reference>
<comment type="caution">
    <text evidence="2">The sequence shown here is derived from an EMBL/GenBank/DDBJ whole genome shotgun (WGS) entry which is preliminary data.</text>
</comment>
<sequence>MTATIEPQPRSPEKHLFVTLKVDFSKLKDVASPSKLVTFKLNPEKLAAFTDDTEDDESTDSPEEEEEEPEKEEPPLEDHDTPLIRFRHNSDLTPPHHKLLSTGNTLLYRPRISNPALFEKYLDRHSYSYTDFKGLYFYIDHPASTTELEIAVTQWTELFLRIGREAGSMEHVEVVWGRHWASRNANPVSFEGVVLEALATVEVESSGKTISGAKASQISFGQVALDQRPIEAIDLTEVGPKRQDLPLYRSPARGKLTLSKPWPVQTVTGRRDPADILVSEETPKFLALCIKFNVPTPLYHYQSRYLSAPARIPIQLHTGDPRACFDFLTGNPTALPRIIALVLCIRHSQDPAHWMVLFNLFIRNGKNLQYLDVFFAPPAERGSFPRCGANPWCEHEVVLAVLETLAMNVIGKDLGKVKIGGLFTDLLASYMKLRLGEGKVSFYLPPGWEKPRPVVFFSSAEDCEKNAGIAGLSSGFVWKVDVAEPTGLSRFLEEHPNFGDRIDELSIRIYEEEGVQDWIDLFHALGRQATRLDNVRIYWDQLARATRGVNINVLSVDEGIIEGLASIKVRYSLGFVGMYAPLLVSSLEEKTGMVGRRMQDENHVLSHHQ</sequence>
<dbReference type="Proteomes" id="UP000433883">
    <property type="component" value="Unassembled WGS sequence"/>
</dbReference>
<organism evidence="2 3">
    <name type="scientific">Venturia inaequalis</name>
    <name type="common">Apple scab fungus</name>
    <dbReference type="NCBI Taxonomy" id="5025"/>
    <lineage>
        <taxon>Eukaryota</taxon>
        <taxon>Fungi</taxon>
        <taxon>Dikarya</taxon>
        <taxon>Ascomycota</taxon>
        <taxon>Pezizomycotina</taxon>
        <taxon>Dothideomycetes</taxon>
        <taxon>Pleosporomycetidae</taxon>
        <taxon>Venturiales</taxon>
        <taxon>Venturiaceae</taxon>
        <taxon>Venturia</taxon>
    </lineage>
</organism>
<dbReference type="EMBL" id="WNWQ01000315">
    <property type="protein sequence ID" value="KAE9970741.1"/>
    <property type="molecule type" value="Genomic_DNA"/>
</dbReference>
<evidence type="ECO:0000313" key="2">
    <source>
        <dbReference type="EMBL" id="KAE9970741.1"/>
    </source>
</evidence>
<dbReference type="AlphaFoldDB" id="A0A8H3UHN0"/>
<feature type="compositionally biased region" description="Basic and acidic residues" evidence="1">
    <location>
        <begin position="72"/>
        <end position="81"/>
    </location>
</feature>
<feature type="region of interest" description="Disordered" evidence="1">
    <location>
        <begin position="47"/>
        <end position="81"/>
    </location>
</feature>